<gene>
    <name evidence="1" type="ordered locus">AciPR4_1414</name>
</gene>
<dbReference type="InterPro" id="IPR029063">
    <property type="entry name" value="SAM-dependent_MTases_sf"/>
</dbReference>
<name>E8V0U6_TERSS</name>
<dbReference type="Gene3D" id="3.40.50.150">
    <property type="entry name" value="Vaccinia Virus protein VP39"/>
    <property type="match status" value="1"/>
</dbReference>
<evidence type="ECO:0008006" key="3">
    <source>
        <dbReference type="Google" id="ProtNLM"/>
    </source>
</evidence>
<dbReference type="STRING" id="401053.AciPR4_1414"/>
<dbReference type="KEGG" id="tsa:AciPR4_1414"/>
<keyword evidence="2" id="KW-1185">Reference proteome</keyword>
<evidence type="ECO:0000313" key="2">
    <source>
        <dbReference type="Proteomes" id="UP000006844"/>
    </source>
</evidence>
<proteinExistence type="predicted"/>
<dbReference type="EMBL" id="CP002467">
    <property type="protein sequence ID" value="ADV82237.1"/>
    <property type="molecule type" value="Genomic_DNA"/>
</dbReference>
<organism evidence="1 2">
    <name type="scientific">Terriglobus saanensis (strain ATCC BAA-1853 / DSM 23119 / SP1PR4)</name>
    <dbReference type="NCBI Taxonomy" id="401053"/>
    <lineage>
        <taxon>Bacteria</taxon>
        <taxon>Pseudomonadati</taxon>
        <taxon>Acidobacteriota</taxon>
        <taxon>Terriglobia</taxon>
        <taxon>Terriglobales</taxon>
        <taxon>Acidobacteriaceae</taxon>
        <taxon>Terriglobus</taxon>
    </lineage>
</organism>
<protein>
    <recommendedName>
        <fullName evidence="3">Methyltransferase type 11</fullName>
    </recommendedName>
</protein>
<accession>E8V0U6</accession>
<dbReference type="AlphaFoldDB" id="E8V0U6"/>
<dbReference type="OrthoDB" id="113704at2"/>
<evidence type="ECO:0000313" key="1">
    <source>
        <dbReference type="EMBL" id="ADV82237.1"/>
    </source>
</evidence>
<dbReference type="RefSeq" id="WP_013567970.1">
    <property type="nucleotide sequence ID" value="NC_014963.1"/>
</dbReference>
<dbReference type="Proteomes" id="UP000006844">
    <property type="component" value="Chromosome"/>
</dbReference>
<dbReference type="SUPFAM" id="SSF53335">
    <property type="entry name" value="S-adenosyl-L-methionine-dependent methyltransferases"/>
    <property type="match status" value="1"/>
</dbReference>
<dbReference type="HOGENOM" id="CLU_1314866_0_0_0"/>
<sequence>MGLFGTKEAKEQRRTGIAAKVPRHSSGWTQLLKELKQQEGLRILDFGATSSTNINFVTSLGHSIYTVGLIDEAADPKWTLQSQLFEQPAFDTENFLKENLEFGERNFDVVLLWDTVAYLPSHLVGPVVERICSVMAPGGRLLGFFPVKPEGEFSRFHLREDDQVDMQKAGSYSLQTILTTRQIENLFASFTAYKFFLAKDNLREVLVTR</sequence>
<dbReference type="eggNOG" id="COG0500">
    <property type="taxonomic scope" value="Bacteria"/>
</dbReference>
<reference evidence="1 2" key="1">
    <citation type="journal article" date="2012" name="Stand. Genomic Sci.">
        <title>Complete genome sequence of Terriglobus saanensis type strain SP1PR4(T), an Acidobacteria from tundra soil.</title>
        <authorList>
            <person name="Rawat S.R."/>
            <person name="Mannisto M.K."/>
            <person name="Starovoytov V."/>
            <person name="Goodwin L."/>
            <person name="Nolan M."/>
            <person name="Hauser L."/>
            <person name="Land M."/>
            <person name="Davenport K.W."/>
            <person name="Woyke T."/>
            <person name="Haggblom M.M."/>
        </authorList>
    </citation>
    <scope>NUCLEOTIDE SEQUENCE</scope>
    <source>
        <strain evidence="2">ATCC BAA-1853 / DSM 23119 / SP1PR4</strain>
    </source>
</reference>